<gene>
    <name evidence="1" type="ORF">MMYC01_206035</name>
</gene>
<evidence type="ECO:0000313" key="2">
    <source>
        <dbReference type="Proteomes" id="UP000078237"/>
    </source>
</evidence>
<name>A0A175VZH9_9PEZI</name>
<protein>
    <submittedName>
        <fullName evidence="1">Uncharacterized protein</fullName>
    </submittedName>
</protein>
<organism evidence="1 2">
    <name type="scientific">Madurella mycetomatis</name>
    <dbReference type="NCBI Taxonomy" id="100816"/>
    <lineage>
        <taxon>Eukaryota</taxon>
        <taxon>Fungi</taxon>
        <taxon>Dikarya</taxon>
        <taxon>Ascomycota</taxon>
        <taxon>Pezizomycotina</taxon>
        <taxon>Sordariomycetes</taxon>
        <taxon>Sordariomycetidae</taxon>
        <taxon>Sordariales</taxon>
        <taxon>Sordariales incertae sedis</taxon>
        <taxon>Madurella</taxon>
    </lineage>
</organism>
<dbReference type="VEuPathDB" id="FungiDB:MMYC01_206035"/>
<accession>A0A175VZH9</accession>
<dbReference type="OrthoDB" id="5369705at2759"/>
<dbReference type="EMBL" id="LCTW02000194">
    <property type="protein sequence ID" value="KXX76773.1"/>
    <property type="molecule type" value="Genomic_DNA"/>
</dbReference>
<comment type="caution">
    <text evidence="1">The sequence shown here is derived from an EMBL/GenBank/DDBJ whole genome shotgun (WGS) entry which is preliminary data.</text>
</comment>
<dbReference type="AlphaFoldDB" id="A0A175VZH9"/>
<proteinExistence type="predicted"/>
<sequence length="357" mass="40581">MTGQCSDDVLSTTLPNSPRSVLTFAFAGRKSYVASSHPHPVQEAKEVNPNEARHIAFSSNIPSSLLECIESSTAQEQATKNPGMTRYFTLKPGCFFMHITCWRPRLPEEGDEDYVPFDECKEALWLVYSWTDRACHQWLPGRNPTHPQNIHPTLGRYVRDITNGPSGPIRGGIPNHFALGDTSETFFIRLSDDARNWHYRYHGLPEDCNLAIQGSMAASRLYKDPKDRCPHNLQHCAFGRIRAVTLGQGGGWILYREGQAETLHGGKYLPQKLREALAYGRKRKLVINQAVLNPHHAREYVLAFNDGTVFYSFHESFQEDFDKIAREWQNWSKMFLLILVLLNGENVTRHLGQGRVG</sequence>
<reference evidence="1 2" key="1">
    <citation type="journal article" date="2016" name="Genome Announc.">
        <title>Genome Sequence of Madurella mycetomatis mm55, Isolated from a Human Mycetoma Case in Sudan.</title>
        <authorList>
            <person name="Smit S."/>
            <person name="Derks M.F."/>
            <person name="Bervoets S."/>
            <person name="Fahal A."/>
            <person name="van Leeuwen W."/>
            <person name="van Belkum A."/>
            <person name="van de Sande W.W."/>
        </authorList>
    </citation>
    <scope>NUCLEOTIDE SEQUENCE [LARGE SCALE GENOMIC DNA]</scope>
    <source>
        <strain evidence="2">mm55</strain>
    </source>
</reference>
<keyword evidence="2" id="KW-1185">Reference proteome</keyword>
<dbReference type="Proteomes" id="UP000078237">
    <property type="component" value="Unassembled WGS sequence"/>
</dbReference>
<evidence type="ECO:0000313" key="1">
    <source>
        <dbReference type="EMBL" id="KXX76773.1"/>
    </source>
</evidence>